<keyword evidence="2" id="KW-1185">Reference proteome</keyword>
<dbReference type="EMBL" id="FWWU01000009">
    <property type="protein sequence ID" value="SMB92698.1"/>
    <property type="molecule type" value="Genomic_DNA"/>
</dbReference>
<dbReference type="Proteomes" id="UP000192582">
    <property type="component" value="Unassembled WGS sequence"/>
</dbReference>
<sequence>MIAATGALTSVPELTFNPQTLDSAGNVYSKDDQTLCRVAPNGTRRVLLESGAVNAYSTEVIGVDAADSNSLRVKSFDAGLIKVNLTTGERQNVSFGAVYSLTDAALQAGGGVMALLTNYNTSTWEAALSEVNRAPFSVSSALCQSVKGVYVRPTGTPLGPWAAVTLLYIAPSGLKAPPSPQF</sequence>
<name>A0A1W1VH64_9DEIO</name>
<dbReference type="RefSeq" id="WP_084049109.1">
    <property type="nucleotide sequence ID" value="NZ_FWWU01000009.1"/>
</dbReference>
<evidence type="ECO:0000313" key="2">
    <source>
        <dbReference type="Proteomes" id="UP000192582"/>
    </source>
</evidence>
<organism evidence="1 2">
    <name type="scientific">Deinococcus hopiensis KR-140</name>
    <dbReference type="NCBI Taxonomy" id="695939"/>
    <lineage>
        <taxon>Bacteria</taxon>
        <taxon>Thermotogati</taxon>
        <taxon>Deinococcota</taxon>
        <taxon>Deinococci</taxon>
        <taxon>Deinococcales</taxon>
        <taxon>Deinococcaceae</taxon>
        <taxon>Deinococcus</taxon>
    </lineage>
</organism>
<reference evidence="1 2" key="1">
    <citation type="submission" date="2017-04" db="EMBL/GenBank/DDBJ databases">
        <authorList>
            <person name="Afonso C.L."/>
            <person name="Miller P.J."/>
            <person name="Scott M.A."/>
            <person name="Spackman E."/>
            <person name="Goraichik I."/>
            <person name="Dimitrov K.M."/>
            <person name="Suarez D.L."/>
            <person name="Swayne D.E."/>
        </authorList>
    </citation>
    <scope>NUCLEOTIDE SEQUENCE [LARGE SCALE GENOMIC DNA]</scope>
    <source>
        <strain evidence="1 2">KR-140</strain>
    </source>
</reference>
<proteinExistence type="predicted"/>
<protein>
    <submittedName>
        <fullName evidence="1">Uncharacterized protein</fullName>
    </submittedName>
</protein>
<evidence type="ECO:0000313" key="1">
    <source>
        <dbReference type="EMBL" id="SMB92698.1"/>
    </source>
</evidence>
<dbReference type="AlphaFoldDB" id="A0A1W1VH64"/>
<accession>A0A1W1VH64</accession>
<gene>
    <name evidence="1" type="ORF">SAMN00790413_01690</name>
</gene>